<evidence type="ECO:0000256" key="7">
    <source>
        <dbReference type="ARBA" id="ARBA00022989"/>
    </source>
</evidence>
<dbReference type="InterPro" id="IPR003593">
    <property type="entry name" value="AAA+_ATPase"/>
</dbReference>
<dbReference type="Pfam" id="PF01061">
    <property type="entry name" value="ABC2_membrane"/>
    <property type="match status" value="1"/>
</dbReference>
<dbReference type="SUPFAM" id="SSF52540">
    <property type="entry name" value="P-loop containing nucleoside triphosphate hydrolases"/>
    <property type="match status" value="4"/>
</dbReference>
<feature type="transmembrane region" description="Helical" evidence="10">
    <location>
        <begin position="1969"/>
        <end position="1987"/>
    </location>
</feature>
<dbReference type="GO" id="GO:0016887">
    <property type="term" value="F:ATP hydrolysis activity"/>
    <property type="evidence" value="ECO:0007669"/>
    <property type="project" value="InterPro"/>
</dbReference>
<feature type="transmembrane region" description="Helical" evidence="10">
    <location>
        <begin position="2250"/>
        <end position="2271"/>
    </location>
</feature>
<feature type="transmembrane region" description="Helical" evidence="10">
    <location>
        <begin position="2058"/>
        <end position="2079"/>
    </location>
</feature>
<dbReference type="InterPro" id="IPR003439">
    <property type="entry name" value="ABC_transporter-like_ATP-bd"/>
</dbReference>
<evidence type="ECO:0000256" key="10">
    <source>
        <dbReference type="SAM" id="Phobius"/>
    </source>
</evidence>
<evidence type="ECO:0000259" key="11">
    <source>
        <dbReference type="PROSITE" id="PS50893"/>
    </source>
</evidence>
<organism evidence="12 13">
    <name type="scientific">Dermatophagoides farinae</name>
    <name type="common">American house dust mite</name>
    <dbReference type="NCBI Taxonomy" id="6954"/>
    <lineage>
        <taxon>Eukaryota</taxon>
        <taxon>Metazoa</taxon>
        <taxon>Ecdysozoa</taxon>
        <taxon>Arthropoda</taxon>
        <taxon>Chelicerata</taxon>
        <taxon>Arachnida</taxon>
        <taxon>Acari</taxon>
        <taxon>Acariformes</taxon>
        <taxon>Sarcoptiformes</taxon>
        <taxon>Astigmata</taxon>
        <taxon>Psoroptidia</taxon>
        <taxon>Analgoidea</taxon>
        <taxon>Pyroglyphidae</taxon>
        <taxon>Dermatophagoidinae</taxon>
        <taxon>Dermatophagoides</taxon>
    </lineage>
</organism>
<keyword evidence="7 10" id="KW-1133">Transmembrane helix</keyword>
<feature type="transmembrane region" description="Helical" evidence="10">
    <location>
        <begin position="2923"/>
        <end position="2948"/>
    </location>
</feature>
<evidence type="ECO:0000256" key="3">
    <source>
        <dbReference type="ARBA" id="ARBA00022448"/>
    </source>
</evidence>
<comment type="caution">
    <text evidence="12">The sequence shown here is derived from an EMBL/GenBank/DDBJ whole genome shotgun (WGS) entry which is preliminary data.</text>
</comment>
<dbReference type="PROSITE" id="PS00211">
    <property type="entry name" value="ABC_TRANSPORTER_1"/>
    <property type="match status" value="2"/>
</dbReference>
<feature type="region of interest" description="Disordered" evidence="9">
    <location>
        <begin position="1551"/>
        <end position="1601"/>
    </location>
</feature>
<dbReference type="GO" id="GO:0005524">
    <property type="term" value="F:ATP binding"/>
    <property type="evidence" value="ECO:0007669"/>
    <property type="project" value="UniProtKB-KW"/>
</dbReference>
<feature type="transmembrane region" description="Helical" evidence="10">
    <location>
        <begin position="2814"/>
        <end position="2829"/>
    </location>
</feature>
<feature type="domain" description="ABC transporter" evidence="11">
    <location>
        <begin position="1637"/>
        <end position="1878"/>
    </location>
</feature>
<feature type="transmembrane region" description="Helical" evidence="10">
    <location>
        <begin position="534"/>
        <end position="555"/>
    </location>
</feature>
<dbReference type="GO" id="GO:0140359">
    <property type="term" value="F:ABC-type transporter activity"/>
    <property type="evidence" value="ECO:0007669"/>
    <property type="project" value="InterPro"/>
</dbReference>
<keyword evidence="5" id="KW-0547">Nucleotide-binding</keyword>
<dbReference type="SMART" id="SM00382">
    <property type="entry name" value="AAA"/>
    <property type="match status" value="2"/>
</dbReference>
<dbReference type="InterPro" id="IPR017871">
    <property type="entry name" value="ABC_transporter-like_CS"/>
</dbReference>
<dbReference type="Pfam" id="PF00005">
    <property type="entry name" value="ABC_tran"/>
    <property type="match status" value="3"/>
</dbReference>
<accession>A0A922L8X8</accession>
<dbReference type="Proteomes" id="UP000790347">
    <property type="component" value="Unassembled WGS sequence"/>
</dbReference>
<evidence type="ECO:0000256" key="8">
    <source>
        <dbReference type="ARBA" id="ARBA00023136"/>
    </source>
</evidence>
<evidence type="ECO:0000256" key="6">
    <source>
        <dbReference type="ARBA" id="ARBA00022840"/>
    </source>
</evidence>
<dbReference type="PROSITE" id="PS50893">
    <property type="entry name" value="ABC_TRANSPORTER_2"/>
    <property type="match status" value="3"/>
</dbReference>
<keyword evidence="3" id="KW-0813">Transport</keyword>
<feature type="transmembrane region" description="Helical" evidence="10">
    <location>
        <begin position="2166"/>
        <end position="2187"/>
    </location>
</feature>
<feature type="transmembrane region" description="Helical" evidence="10">
    <location>
        <begin position="469"/>
        <end position="489"/>
    </location>
</feature>
<feature type="transmembrane region" description="Helical" evidence="10">
    <location>
        <begin position="1367"/>
        <end position="1390"/>
    </location>
</feature>
<feature type="transmembrane region" description="Helical" evidence="10">
    <location>
        <begin position="2099"/>
        <end position="2120"/>
    </location>
</feature>
<evidence type="ECO:0000313" key="12">
    <source>
        <dbReference type="EMBL" id="KAH9527726.1"/>
    </source>
</evidence>
<dbReference type="Gene3D" id="3.40.50.300">
    <property type="entry name" value="P-loop containing nucleotide triphosphate hydrolases"/>
    <property type="match status" value="4"/>
</dbReference>
<dbReference type="EMBL" id="ASGP02000001">
    <property type="protein sequence ID" value="KAH9527726.1"/>
    <property type="molecule type" value="Genomic_DNA"/>
</dbReference>
<feature type="compositionally biased region" description="Low complexity" evidence="9">
    <location>
        <begin position="117"/>
        <end position="139"/>
    </location>
</feature>
<feature type="transmembrane region" description="Helical" evidence="10">
    <location>
        <begin position="784"/>
        <end position="806"/>
    </location>
</feature>
<feature type="transmembrane region" description="Helical" evidence="10">
    <location>
        <begin position="2680"/>
        <end position="2697"/>
    </location>
</feature>
<feature type="transmembrane region" description="Helical" evidence="10">
    <location>
        <begin position="1402"/>
        <end position="1421"/>
    </location>
</feature>
<feature type="transmembrane region" description="Helical" evidence="10">
    <location>
        <begin position="1315"/>
        <end position="1337"/>
    </location>
</feature>
<feature type="transmembrane region" description="Helical" evidence="10">
    <location>
        <begin position="1491"/>
        <end position="1511"/>
    </location>
</feature>
<feature type="compositionally biased region" description="Low complexity" evidence="9">
    <location>
        <begin position="1"/>
        <end position="12"/>
    </location>
</feature>
<sequence>MIDSNNNVNNNNDTDDESSSNVLKMTKFNNIKINNNNNHLDRQSISVDVMANNHDEMSSSMKKISLAWHNLRYDFDDDFQSIHRQQQDYNHNYRKKINKFSVKNLLLFHQRRGSIPSTPTITTTTATTTSNHPTVTNKTRQSSPILRRLTGYFECNTVNGLLGPSDHARKTLLKCLTNSMRYSSGLSKDSRIYSRIANDRKKSSNYIAWIQRNLDDLITFNQMSVRELLLYSFVFRNGILSLFKSGQYIDKILEELSLKKDEIIDKKFHELSFGDKRLIVIAQEMMSIKSMPSFMFLDEPFEFLDIIQAEKLLFSMRNISRKHSITMIISAQTSDAYLISLLDKLYILAHGGVCIYSGSPGSLILTMEKDLGIFNQSSQDNDNDDDEEKNDEFVAIEEMLKISCLEFTNPKVRKLADKTLLEEHQFLSSHLQELKFQPNGIEIPGKCFTIVDLFIQSFRHFSLLYLTRWFPLKLLTPILYYLFLAFFLIDSKMIIANRCYDSISQRLIVPSNQTCQQIVHEQMMIDGYVTYQMYSMWFVASWSILITSLYCSKMLNLFRNDHQNRRYSFIVFVFSSFFINLIESLFWSTIFTCLMYFLVDHTIIENYYHHHHHHHTATTNESIMNKWSNVNIYRFGHILLSYWLLYLYHQAYGILLSCALYPKLSTTKSANNYSIVIITSIGQLIVIIFQLLNNNILVIIDRIHSSILRSIAMTIISLQPIYNSVLYAIYGLERSCDHYFKIHHHHHHHHQSHQNDYHHSSRYSSSVFKQYSIPLELDVIFKHLISIVIIVIVIRSISFLLVWYYFCPKFRILCLSSTNNNSTKSSSSNQNQLQLIPIDYGPLNRKKAKVRIIQPIFKDDDEHGVHYHYLLVVKNLPIKNFRLGSLNAVIGGGCEGGNGGDGCCQTSIMGCQNGSIRTLLLRIFSGQLKTRLTLDSRFYESQFATNNVCFISRYPREHLIPGLTAKQLLIFSSTIKNIDDDDYSNGRLDHEEMALNILDELDLGHRSGTFVDDCNQSECKRLALALELTSLQMPNLICIDEPTFGLDAINSEQFVRCLRQLTDRHSITFVVSFQHAQHQILSQFDQIYCLSSSGRCIYSGPATPRSIRQHFNQSFHMNHETSSSSVSCKRAIEELLRYSCLDCTIPAIEQLVKQNDQQTLKADELLPQETTSLEYKGIKSNIASFSIMSIMRLSHRYRGRWLYSLWFYWIIFATICSMTALLLNGLFGSEITQPDGCIRKDIFNATAICPQYRTGTKMIWDEDGEQLWDNYRYVYISTHLFLMIILFQSAMIFYREIKVFLHEHQNGWFSSSVFYFSHLIWIDFLPIIPITMIYLYLIDIDHLDHYSYEPDDIIDTDHTTTSQQQTYYWWAVILISIATESIHSLGHLVVIISINRIRSETIFLIILTLVFLLSITSNFQIHTRFTLSFLNVFRYLNEAILVLHYGYFHSCTIPLSRSSYIRQQQQPISLVLYRIDSDLNPDIHFYHCFRVLIYQTILFRFGSWFALLLRANGDRIFHHHRLWITGKSSSSTNQSYLDHYEWSTTTAKAATRHSYHHDQQTEQQQQQQEPSPSTSTESTVSDLSAKLSSSPSSLDGQINNHSDDDEKLEFLSIMTQQRQHPQQQTNELNISLVWHNLRYEASHWLHHREKVPILRCLTGSLEYHNLTGFMGPSGCGKTTFIRCLTGNMVVRSGLSSETEIYLNPVEKRKPIIGLIDRAVHEMIYGQLKVGEALRYAFLFKNRCISKHQMNEHIERIIEELMLDKKILKRRFDLCSGGEQKRIAIAQELMSLRRQPSFLFVDEPTTGLDSNSALVVMKCLRRLADNHRMSVTISIHTPNSDILHLFDKLYVLAKGGVCIYAGPPDQLRPLLKEQFGLDSSCDDHQEDELEKPPIEEYLKIACMGIESQKVQTLAHNVQKLEHDRLMPYFDQLDFLPYGVPQHFKRFLFKDFIIEFIRLFHIMFMINYKSVLAVLLTFTYLFVFISTVFNGEEIVRSKACCELPDQSNFSLSKISNFIIEDNNGDNSNGRNLTDLENCHDNLRNSAHHDSFIMHQSMTTLFISSVAMGLACFLFVPILKVFRNEHRNRWYSVGTCFWSLTLIQLIESILYVLTSTSLIYFTMDFLYLDQNQFNWTRFGHFLFFYWIEFLYMQSFGHFLLILAGDRIQIFMVLVQIFITVLFVFDGHFIILEQLGNPWAIKISNFLASRFINNGVLYAFYGLDRCDDPLTEYSVMLHKYSVDVEKIFENLKPVFRNMFILRLLTLICMWIRFSFKGKINRMYRQSANDGISSIVDYDQDRQTSKSSSNNRKRSKNCFKVRFTTRIKPDVETKFENFCRGKIHLAWRSLSLFGERMIRESPSIVKMTNPKLILHNLNGQFRFGTLNAVMGTSGSGKTSLLKVLNGRWKTYLSAESQIYISKYTPTRICYISQEISGHLLPGLTAKQSLIYAAKLKNIAERFYGQTFRGGKIDYEEIATNLLDELDISHTASTFVDYCSDGERKRLALALELTSLRMPNLICIDEPTSGLDSNSAAIEIRCLQKLVRRHLITLVVSIHQPNTEILQMFDQIYCLARGGVCIYSGVAEKIAENLRLVPEINLPDPCGCTVVTEELMKYSCLSNEDRIVQMLCQLSDQRILTQEITDEEFEDDVVACDDGIQLNRPRFSLTSFWFLFFRNLMYQKNYLWLETVSYIVLYIYHGYLLRFVFNPKSVHTSGCVSFDEDFNHLSTARLQEQIDLVNNTCYTILMNSFFLLIFLVQSGFALTKEFVYFFNEHRNGWYSTMSFYLVKSGYEILALIPIILVYNYIVDVFEPVRPGMYWWMVILTFLGALVIQGQSHLFALLIGSNFIVLIVVTFSNFFTWFVLSNTFNPIEEMHYGYQFVAQFSVLRFINEALFQLQYGFDRCNTGEISIVLYKMMLSRDEQGQYFYHCLRMLLFQIVFYRSIALGVLIFKCNPQQNRRTRGHRIRESFRQRQSLRSNQLDTFMPDS</sequence>
<evidence type="ECO:0000256" key="2">
    <source>
        <dbReference type="ARBA" id="ARBA00005814"/>
    </source>
</evidence>
<keyword evidence="13" id="KW-1185">Reference proteome</keyword>
<feature type="transmembrane region" description="Helical" evidence="10">
    <location>
        <begin position="2742"/>
        <end position="2761"/>
    </location>
</feature>
<feature type="region of interest" description="Disordered" evidence="9">
    <location>
        <begin position="117"/>
        <end position="141"/>
    </location>
</feature>
<dbReference type="PANTHER" id="PTHR48041:SF139">
    <property type="entry name" value="PROTEIN SCARLET"/>
    <property type="match status" value="1"/>
</dbReference>
<feature type="transmembrane region" description="Helical" evidence="10">
    <location>
        <begin position="2782"/>
        <end position="2802"/>
    </location>
</feature>
<keyword evidence="4 10" id="KW-0812">Transmembrane</keyword>
<gene>
    <name evidence="12" type="primary">wht-4_3</name>
    <name evidence="12" type="ORF">DERF_001732</name>
</gene>
<evidence type="ECO:0000313" key="13">
    <source>
        <dbReference type="Proteomes" id="UP000790347"/>
    </source>
</evidence>
<comment type="subcellular location">
    <subcellularLocation>
        <location evidence="1">Membrane</location>
        <topology evidence="1">Multi-pass membrane protein</topology>
    </subcellularLocation>
</comment>
<feature type="transmembrane region" description="Helical" evidence="10">
    <location>
        <begin position="673"/>
        <end position="692"/>
    </location>
</feature>
<feature type="transmembrane region" description="Helical" evidence="10">
    <location>
        <begin position="1201"/>
        <end position="1223"/>
    </location>
</feature>
<keyword evidence="8 10" id="KW-0472">Membrane</keyword>
<feature type="domain" description="ABC transporter" evidence="11">
    <location>
        <begin position="130"/>
        <end position="375"/>
    </location>
</feature>
<feature type="compositionally biased region" description="Low complexity" evidence="9">
    <location>
        <begin position="1561"/>
        <end position="1594"/>
    </location>
</feature>
<reference evidence="12" key="2">
    <citation type="journal article" date="2022" name="Res Sq">
        <title>Comparative Genomics Reveals Insights into the Divergent Evolution of Astigmatic Mites and Household Pest Adaptations.</title>
        <authorList>
            <person name="Xiong Q."/>
            <person name="Wan A.T.-Y."/>
            <person name="Liu X.-Y."/>
            <person name="Fung C.S.-H."/>
            <person name="Xiao X."/>
            <person name="Malainual N."/>
            <person name="Hou J."/>
            <person name="Wang L."/>
            <person name="Wang M."/>
            <person name="Yang K."/>
            <person name="Cui Y."/>
            <person name="Leung E."/>
            <person name="Nong W."/>
            <person name="Shin S.-K."/>
            <person name="Au S."/>
            <person name="Jeong K.Y."/>
            <person name="Chew F.T."/>
            <person name="Hui J."/>
            <person name="Leung T.F."/>
            <person name="Tungtrongchitr A."/>
            <person name="Zhong N."/>
            <person name="Liu Z."/>
            <person name="Tsui S."/>
        </authorList>
    </citation>
    <scope>NUCLEOTIDE SEQUENCE</scope>
    <source>
        <strain evidence="12">Derf</strain>
        <tissue evidence="12">Whole organism</tissue>
    </source>
</reference>
<comment type="similarity">
    <text evidence="2">Belongs to the ABC transporter superfamily. ABCG family. Eye pigment precursor importer (TC 3.A.1.204) subfamily.</text>
</comment>
<dbReference type="PANTHER" id="PTHR48041">
    <property type="entry name" value="ABC TRANSPORTER G FAMILY MEMBER 28"/>
    <property type="match status" value="1"/>
</dbReference>
<evidence type="ECO:0000256" key="4">
    <source>
        <dbReference type="ARBA" id="ARBA00022692"/>
    </source>
</evidence>
<feature type="transmembrane region" description="Helical" evidence="10">
    <location>
        <begin position="2836"/>
        <end position="2861"/>
    </location>
</feature>
<dbReference type="InterPro" id="IPR050352">
    <property type="entry name" value="ABCG_transporters"/>
</dbReference>
<feature type="region of interest" description="Disordered" evidence="9">
    <location>
        <begin position="1"/>
        <end position="21"/>
    </location>
</feature>
<feature type="transmembrane region" description="Helical" evidence="10">
    <location>
        <begin position="567"/>
        <end position="599"/>
    </location>
</feature>
<feature type="domain" description="ABC transporter" evidence="11">
    <location>
        <begin position="2354"/>
        <end position="2596"/>
    </location>
</feature>
<reference evidence="12" key="1">
    <citation type="submission" date="2013-05" db="EMBL/GenBank/DDBJ databases">
        <authorList>
            <person name="Yim A.K.Y."/>
            <person name="Chan T.F."/>
            <person name="Ji K.M."/>
            <person name="Liu X.Y."/>
            <person name="Zhou J.W."/>
            <person name="Li R.Q."/>
            <person name="Yang K.Y."/>
            <person name="Li J."/>
            <person name="Li M."/>
            <person name="Law P.T.W."/>
            <person name="Wu Y.L."/>
            <person name="Cai Z.L."/>
            <person name="Qin H."/>
            <person name="Bao Y."/>
            <person name="Leung R.K.K."/>
            <person name="Ng P.K.S."/>
            <person name="Zou J."/>
            <person name="Zhong X.J."/>
            <person name="Ran P.X."/>
            <person name="Zhong N.S."/>
            <person name="Liu Z.G."/>
            <person name="Tsui S.K.W."/>
        </authorList>
    </citation>
    <scope>NUCLEOTIDE SEQUENCE</scope>
    <source>
        <strain evidence="12">Derf</strain>
        <tissue evidence="12">Whole organism</tissue>
    </source>
</reference>
<dbReference type="GO" id="GO:0016020">
    <property type="term" value="C:membrane"/>
    <property type="evidence" value="ECO:0007669"/>
    <property type="project" value="UniProtKB-SubCell"/>
</dbReference>
<proteinExistence type="inferred from homology"/>
<feature type="transmembrane region" description="Helical" evidence="10">
    <location>
        <begin position="2140"/>
        <end position="2159"/>
    </location>
</feature>
<feature type="transmembrane region" description="Helical" evidence="10">
    <location>
        <begin position="1273"/>
        <end position="1294"/>
    </location>
</feature>
<protein>
    <submittedName>
        <fullName evidence="12">ABC protein, sub ABCG</fullName>
    </submittedName>
</protein>
<evidence type="ECO:0000256" key="1">
    <source>
        <dbReference type="ARBA" id="ARBA00004141"/>
    </source>
</evidence>
<evidence type="ECO:0000256" key="5">
    <source>
        <dbReference type="ARBA" id="ARBA00022741"/>
    </source>
</evidence>
<keyword evidence="6" id="KW-0067">ATP-binding</keyword>
<dbReference type="InterPro" id="IPR013525">
    <property type="entry name" value="ABC2_TM"/>
</dbReference>
<feature type="transmembrane region" description="Helical" evidence="10">
    <location>
        <begin position="640"/>
        <end position="661"/>
    </location>
</feature>
<evidence type="ECO:0000256" key="9">
    <source>
        <dbReference type="SAM" id="MobiDB-lite"/>
    </source>
</evidence>
<name>A0A922L8X8_DERFA</name>
<dbReference type="InterPro" id="IPR027417">
    <property type="entry name" value="P-loop_NTPase"/>
</dbReference>